<reference evidence="1 2" key="1">
    <citation type="journal article" date="2023" name="Plants (Basel)">
        <title>Bridging the Gap: Combining Genomics and Transcriptomics Approaches to Understand Stylosanthes scabra, an Orphan Legume from the Brazilian Caatinga.</title>
        <authorList>
            <person name="Ferreira-Neto J.R.C."/>
            <person name="da Silva M.D."/>
            <person name="Binneck E."/>
            <person name="de Melo N.F."/>
            <person name="da Silva R.H."/>
            <person name="de Melo A.L.T.M."/>
            <person name="Pandolfi V."/>
            <person name="Bustamante F.O."/>
            <person name="Brasileiro-Vidal A.C."/>
            <person name="Benko-Iseppon A.M."/>
        </authorList>
    </citation>
    <scope>NUCLEOTIDE SEQUENCE [LARGE SCALE GENOMIC DNA]</scope>
    <source>
        <tissue evidence="1">Leaves</tissue>
    </source>
</reference>
<proteinExistence type="predicted"/>
<evidence type="ECO:0000313" key="2">
    <source>
        <dbReference type="Proteomes" id="UP001341840"/>
    </source>
</evidence>
<keyword evidence="2" id="KW-1185">Reference proteome</keyword>
<accession>A0ABU6WGZ7</accession>
<protein>
    <submittedName>
        <fullName evidence="1">Uncharacterized protein</fullName>
    </submittedName>
</protein>
<sequence>MVARKVAVFFLARRYLCIKKPFKPYMFIEVDCYIRLRSHKPERLGWRYRSLEETLNGSESYKRGRGPNNRQTTKKLKHFWRGSPAHTNLASWVMKDVFVIFDKGLMDVLGIIEDNSMASFKSPERGLENLQITPMPEFSAGNEKDIDPLHCSRVIMIANNVSSR</sequence>
<name>A0ABU6WGZ7_9FABA</name>
<dbReference type="Proteomes" id="UP001341840">
    <property type="component" value="Unassembled WGS sequence"/>
</dbReference>
<dbReference type="EMBL" id="JASCZI010181541">
    <property type="protein sequence ID" value="MED6184390.1"/>
    <property type="molecule type" value="Genomic_DNA"/>
</dbReference>
<evidence type="ECO:0000313" key="1">
    <source>
        <dbReference type="EMBL" id="MED6184390.1"/>
    </source>
</evidence>
<gene>
    <name evidence="1" type="ORF">PIB30_047079</name>
</gene>
<organism evidence="1 2">
    <name type="scientific">Stylosanthes scabra</name>
    <dbReference type="NCBI Taxonomy" id="79078"/>
    <lineage>
        <taxon>Eukaryota</taxon>
        <taxon>Viridiplantae</taxon>
        <taxon>Streptophyta</taxon>
        <taxon>Embryophyta</taxon>
        <taxon>Tracheophyta</taxon>
        <taxon>Spermatophyta</taxon>
        <taxon>Magnoliopsida</taxon>
        <taxon>eudicotyledons</taxon>
        <taxon>Gunneridae</taxon>
        <taxon>Pentapetalae</taxon>
        <taxon>rosids</taxon>
        <taxon>fabids</taxon>
        <taxon>Fabales</taxon>
        <taxon>Fabaceae</taxon>
        <taxon>Papilionoideae</taxon>
        <taxon>50 kb inversion clade</taxon>
        <taxon>dalbergioids sensu lato</taxon>
        <taxon>Dalbergieae</taxon>
        <taxon>Pterocarpus clade</taxon>
        <taxon>Stylosanthes</taxon>
    </lineage>
</organism>
<comment type="caution">
    <text evidence="1">The sequence shown here is derived from an EMBL/GenBank/DDBJ whole genome shotgun (WGS) entry which is preliminary data.</text>
</comment>